<dbReference type="PANTHER" id="PTHR35010">
    <property type="entry name" value="BLL4672 PROTEIN-RELATED"/>
    <property type="match status" value="1"/>
</dbReference>
<feature type="region of interest" description="Disordered" evidence="1">
    <location>
        <begin position="196"/>
        <end position="238"/>
    </location>
</feature>
<feature type="compositionally biased region" description="Basic and acidic residues" evidence="1">
    <location>
        <begin position="12"/>
        <end position="21"/>
    </location>
</feature>
<feature type="compositionally biased region" description="Basic and acidic residues" evidence="1">
    <location>
        <begin position="218"/>
        <end position="238"/>
    </location>
</feature>
<dbReference type="AlphaFoldDB" id="A0A372M2W6"/>
<organism evidence="3 4">
    <name type="scientific">Streptomyces triticagri</name>
    <dbReference type="NCBI Taxonomy" id="2293568"/>
    <lineage>
        <taxon>Bacteria</taxon>
        <taxon>Bacillati</taxon>
        <taxon>Actinomycetota</taxon>
        <taxon>Actinomycetes</taxon>
        <taxon>Kitasatosporales</taxon>
        <taxon>Streptomycetaceae</taxon>
        <taxon>Streptomyces</taxon>
    </lineage>
</organism>
<evidence type="ECO:0000259" key="2">
    <source>
        <dbReference type="Pfam" id="PF17765"/>
    </source>
</evidence>
<accession>A0A372M2W6</accession>
<evidence type="ECO:0000313" key="3">
    <source>
        <dbReference type="EMBL" id="RFU85252.1"/>
    </source>
</evidence>
<dbReference type="PANTHER" id="PTHR35010:SF2">
    <property type="entry name" value="BLL4672 PROTEIN"/>
    <property type="match status" value="1"/>
</dbReference>
<feature type="domain" description="MmyB-like transcription regulator ligand binding" evidence="2">
    <location>
        <begin position="34"/>
        <end position="129"/>
    </location>
</feature>
<dbReference type="Pfam" id="PF17765">
    <property type="entry name" value="MLTR_LBD"/>
    <property type="match status" value="1"/>
</dbReference>
<keyword evidence="4" id="KW-1185">Reference proteome</keyword>
<dbReference type="EMBL" id="QUAK01000099">
    <property type="protein sequence ID" value="RFU85252.1"/>
    <property type="molecule type" value="Genomic_DNA"/>
</dbReference>
<proteinExistence type="predicted"/>
<evidence type="ECO:0000313" key="4">
    <source>
        <dbReference type="Proteomes" id="UP000263094"/>
    </source>
</evidence>
<name>A0A372M2W6_9ACTN</name>
<dbReference type="InterPro" id="IPR041413">
    <property type="entry name" value="MLTR_LBD"/>
</dbReference>
<feature type="compositionally biased region" description="Low complexity" evidence="1">
    <location>
        <begin position="1"/>
        <end position="11"/>
    </location>
</feature>
<dbReference type="Proteomes" id="UP000263094">
    <property type="component" value="Unassembled WGS sequence"/>
</dbReference>
<comment type="caution">
    <text evidence="3">The sequence shown here is derived from an EMBL/GenBank/DDBJ whole genome shotgun (WGS) entry which is preliminary data.</text>
</comment>
<gene>
    <name evidence="3" type="ORF">DY218_18320</name>
</gene>
<protein>
    <recommendedName>
        <fullName evidence="2">MmyB-like transcription regulator ligand binding domain-containing protein</fullName>
    </recommendedName>
</protein>
<dbReference type="OrthoDB" id="4136776at2"/>
<dbReference type="Gene3D" id="3.30.450.180">
    <property type="match status" value="1"/>
</dbReference>
<feature type="region of interest" description="Disordered" evidence="1">
    <location>
        <begin position="1"/>
        <end position="21"/>
    </location>
</feature>
<reference evidence="3 4" key="1">
    <citation type="submission" date="2018-08" db="EMBL/GenBank/DDBJ databases">
        <title>Isolation, diversity and antifungal activity of Actinobacteria from wheat.</title>
        <authorList>
            <person name="Han C."/>
        </authorList>
    </citation>
    <scope>NUCLEOTIDE SEQUENCE [LARGE SCALE GENOMIC DNA]</scope>
    <source>
        <strain evidence="3 4">NEAU-YY421</strain>
    </source>
</reference>
<sequence>MSASRSSGAVRAVRDPERHAHDPRTRAYLRDYTSVLDSVPFPSLLVDHRWDVAVTNSAYDLLFDGFRPHPTAMPRHNFLRLVLFHPDAGRVLRERETSWCLPMLAQFAAALDVHRQDPVLKEIRHEIGQDPIMNAAFQQGLPHWVRAVGPGAVDHDGAVRPVQHPDPRWGRTTCRVVSETPSTLRAAGLTRLTLALHPHGGTPAPEPEPAPESAAPAPEHRGAPRLRVVRDTDTSDRG</sequence>
<evidence type="ECO:0000256" key="1">
    <source>
        <dbReference type="SAM" id="MobiDB-lite"/>
    </source>
</evidence>